<name>A0ACB0JI45_TRIPR</name>
<accession>A0ACB0JI45</accession>
<dbReference type="EMBL" id="CASHSV030000034">
    <property type="protein sequence ID" value="CAJ2643157.1"/>
    <property type="molecule type" value="Genomic_DNA"/>
</dbReference>
<reference evidence="1" key="1">
    <citation type="submission" date="2023-10" db="EMBL/GenBank/DDBJ databases">
        <authorList>
            <person name="Rodriguez Cubillos JULIANA M."/>
            <person name="De Vega J."/>
        </authorList>
    </citation>
    <scope>NUCLEOTIDE SEQUENCE</scope>
</reference>
<sequence>MYLYCNIVFLHTVVIVVDEKYFIKLTLLYDVRFFVKVRMLMLDRTPCSSHSKL</sequence>
<evidence type="ECO:0000313" key="2">
    <source>
        <dbReference type="Proteomes" id="UP001177021"/>
    </source>
</evidence>
<dbReference type="Proteomes" id="UP001177021">
    <property type="component" value="Unassembled WGS sequence"/>
</dbReference>
<organism evidence="1 2">
    <name type="scientific">Trifolium pratense</name>
    <name type="common">Red clover</name>
    <dbReference type="NCBI Taxonomy" id="57577"/>
    <lineage>
        <taxon>Eukaryota</taxon>
        <taxon>Viridiplantae</taxon>
        <taxon>Streptophyta</taxon>
        <taxon>Embryophyta</taxon>
        <taxon>Tracheophyta</taxon>
        <taxon>Spermatophyta</taxon>
        <taxon>Magnoliopsida</taxon>
        <taxon>eudicotyledons</taxon>
        <taxon>Gunneridae</taxon>
        <taxon>Pentapetalae</taxon>
        <taxon>rosids</taxon>
        <taxon>fabids</taxon>
        <taxon>Fabales</taxon>
        <taxon>Fabaceae</taxon>
        <taxon>Papilionoideae</taxon>
        <taxon>50 kb inversion clade</taxon>
        <taxon>NPAAA clade</taxon>
        <taxon>Hologalegina</taxon>
        <taxon>IRL clade</taxon>
        <taxon>Trifolieae</taxon>
        <taxon>Trifolium</taxon>
    </lineage>
</organism>
<protein>
    <submittedName>
        <fullName evidence="1">Uncharacterized protein</fullName>
    </submittedName>
</protein>
<proteinExistence type="predicted"/>
<evidence type="ECO:0000313" key="1">
    <source>
        <dbReference type="EMBL" id="CAJ2643157.1"/>
    </source>
</evidence>
<gene>
    <name evidence="1" type="ORF">MILVUS5_LOCUS12461</name>
</gene>
<keyword evidence="2" id="KW-1185">Reference proteome</keyword>
<comment type="caution">
    <text evidence="1">The sequence shown here is derived from an EMBL/GenBank/DDBJ whole genome shotgun (WGS) entry which is preliminary data.</text>
</comment>